<comment type="caution">
    <text evidence="1">The sequence shown here is derived from an EMBL/GenBank/DDBJ whole genome shotgun (WGS) entry which is preliminary data.</text>
</comment>
<keyword evidence="2" id="KW-1185">Reference proteome</keyword>
<accession>A0A8K0VBD4</accession>
<dbReference type="EMBL" id="JAESVN010000010">
    <property type="protein sequence ID" value="MBL4918967.1"/>
    <property type="molecule type" value="Genomic_DNA"/>
</dbReference>
<protein>
    <submittedName>
        <fullName evidence="1">Uncharacterized protein</fullName>
    </submittedName>
</protein>
<organism evidence="1 2">
    <name type="scientific">Szabonella alba</name>
    <dbReference type="NCBI Taxonomy" id="2804194"/>
    <lineage>
        <taxon>Bacteria</taxon>
        <taxon>Pseudomonadati</taxon>
        <taxon>Pseudomonadota</taxon>
        <taxon>Alphaproteobacteria</taxon>
        <taxon>Rhodobacterales</taxon>
        <taxon>Paracoccaceae</taxon>
        <taxon>Szabonella</taxon>
    </lineage>
</organism>
<evidence type="ECO:0000313" key="2">
    <source>
        <dbReference type="Proteomes" id="UP000648908"/>
    </source>
</evidence>
<reference evidence="1" key="1">
    <citation type="submission" date="2021-01" db="EMBL/GenBank/DDBJ databases">
        <title>Tabrizicola alba sp. nov. a motile alkaliphilic bacterium isolated from a soda lake.</title>
        <authorList>
            <person name="Szuroczki S."/>
            <person name="Abbaszade G."/>
            <person name="Schumann P."/>
            <person name="Toth E."/>
        </authorList>
    </citation>
    <scope>NUCLEOTIDE SEQUENCE</scope>
    <source>
        <strain evidence="1">DMG-N-6</strain>
    </source>
</reference>
<gene>
    <name evidence="1" type="ORF">JL811_17215</name>
</gene>
<evidence type="ECO:0000313" key="1">
    <source>
        <dbReference type="EMBL" id="MBL4918967.1"/>
    </source>
</evidence>
<dbReference type="RefSeq" id="WP_202689945.1">
    <property type="nucleotide sequence ID" value="NZ_JAESVN010000010.1"/>
</dbReference>
<dbReference type="Proteomes" id="UP000648908">
    <property type="component" value="Unassembled WGS sequence"/>
</dbReference>
<sequence>MALTFPYPLSFLSRWLEPSQVTFALTRNDEMSGGGDGRYWAAQLASPIWRVNMVLRARYPEEGWAIDAKIDALNGSARAFLFSDPCYAPPVDPGGSVVVEAIGEDRTALAFAGLPAGFMLRVGMRLSIAWGADRQYLATISEEVTANSEGVTGLCSVMPYLPFGIGVGATVEMVEPVLKVIIPPGGHNPFTFYAGNYMAGGTLSLIQKV</sequence>
<proteinExistence type="predicted"/>
<name>A0A8K0VBD4_9RHOB</name>
<dbReference type="AlphaFoldDB" id="A0A8K0VBD4"/>